<evidence type="ECO:0000256" key="1">
    <source>
        <dbReference type="SAM" id="MobiDB-lite"/>
    </source>
</evidence>
<dbReference type="EMBL" id="JABDTM020009928">
    <property type="protein sequence ID" value="KAH0820974.1"/>
    <property type="molecule type" value="Genomic_DNA"/>
</dbReference>
<accession>A0A8J6LFJ6</accession>
<feature type="region of interest" description="Disordered" evidence="1">
    <location>
        <begin position="42"/>
        <end position="65"/>
    </location>
</feature>
<evidence type="ECO:0000313" key="3">
    <source>
        <dbReference type="Proteomes" id="UP000719412"/>
    </source>
</evidence>
<keyword evidence="3" id="KW-1185">Reference proteome</keyword>
<gene>
    <name evidence="2" type="ORF">GEV33_001817</name>
</gene>
<reference evidence="2" key="1">
    <citation type="journal article" date="2020" name="J Insects Food Feed">
        <title>The yellow mealworm (Tenebrio molitor) genome: a resource for the emerging insects as food and feed industry.</title>
        <authorList>
            <person name="Eriksson T."/>
            <person name="Andere A."/>
            <person name="Kelstrup H."/>
            <person name="Emery V."/>
            <person name="Picard C."/>
        </authorList>
    </citation>
    <scope>NUCLEOTIDE SEQUENCE</scope>
    <source>
        <strain evidence="2">Stoneville</strain>
        <tissue evidence="2">Whole head</tissue>
    </source>
</reference>
<protein>
    <submittedName>
        <fullName evidence="2">Uncharacterized protein</fullName>
    </submittedName>
</protein>
<proteinExistence type="predicted"/>
<dbReference type="AlphaFoldDB" id="A0A8J6LFJ6"/>
<name>A0A8J6LFJ6_TENMO</name>
<evidence type="ECO:0000313" key="2">
    <source>
        <dbReference type="EMBL" id="KAH0820974.1"/>
    </source>
</evidence>
<comment type="caution">
    <text evidence="2">The sequence shown here is derived from an EMBL/GenBank/DDBJ whole genome shotgun (WGS) entry which is preliminary data.</text>
</comment>
<organism evidence="2 3">
    <name type="scientific">Tenebrio molitor</name>
    <name type="common">Yellow mealworm beetle</name>
    <dbReference type="NCBI Taxonomy" id="7067"/>
    <lineage>
        <taxon>Eukaryota</taxon>
        <taxon>Metazoa</taxon>
        <taxon>Ecdysozoa</taxon>
        <taxon>Arthropoda</taxon>
        <taxon>Hexapoda</taxon>
        <taxon>Insecta</taxon>
        <taxon>Pterygota</taxon>
        <taxon>Neoptera</taxon>
        <taxon>Endopterygota</taxon>
        <taxon>Coleoptera</taxon>
        <taxon>Polyphaga</taxon>
        <taxon>Cucujiformia</taxon>
        <taxon>Tenebrionidae</taxon>
        <taxon>Tenebrio</taxon>
    </lineage>
</organism>
<sequence length="179" mass="21410">MENVYILYHLAKSKLKKKGGKIYALFVAFRVAFDKWQRVREKGRNDEEPGKKRKRESEENEWKREGRKIEQMREIKYLGYTFNEKTTDKAHMREIVRKTNKVVGCVWGIGERKWGDDFRRKMMIFESMIERNIDVLGRNLGIEGIRRDRENARKVFETGARSEQRNARLHSVGRVQEVT</sequence>
<reference evidence="2" key="2">
    <citation type="submission" date="2021-08" db="EMBL/GenBank/DDBJ databases">
        <authorList>
            <person name="Eriksson T."/>
        </authorList>
    </citation>
    <scope>NUCLEOTIDE SEQUENCE</scope>
    <source>
        <strain evidence="2">Stoneville</strain>
        <tissue evidence="2">Whole head</tissue>
    </source>
</reference>
<dbReference type="Proteomes" id="UP000719412">
    <property type="component" value="Unassembled WGS sequence"/>
</dbReference>